<comment type="caution">
    <text evidence="1">The sequence shown here is derived from an EMBL/GenBank/DDBJ whole genome shotgun (WGS) entry which is preliminary data.</text>
</comment>
<evidence type="ECO:0000313" key="2">
    <source>
        <dbReference type="Proteomes" id="UP000309038"/>
    </source>
</evidence>
<proteinExistence type="predicted"/>
<dbReference type="EMBL" id="SGPJ01000314">
    <property type="protein sequence ID" value="THG95520.1"/>
    <property type="molecule type" value="Genomic_DNA"/>
</dbReference>
<reference evidence="1 2" key="1">
    <citation type="submission" date="2019-02" db="EMBL/GenBank/DDBJ databases">
        <title>Genome sequencing of the rare red list fungi Phlebia centrifuga.</title>
        <authorList>
            <person name="Buettner E."/>
            <person name="Kellner H."/>
        </authorList>
    </citation>
    <scope>NUCLEOTIDE SEQUENCE [LARGE SCALE GENOMIC DNA]</scope>
    <source>
        <strain evidence="1 2">DSM 108282</strain>
    </source>
</reference>
<dbReference type="AlphaFoldDB" id="A0A4S4KCV6"/>
<dbReference type="GO" id="GO:0016811">
    <property type="term" value="F:hydrolase activity, acting on carbon-nitrogen (but not peptide) bonds, in linear amides"/>
    <property type="evidence" value="ECO:0007669"/>
    <property type="project" value="InterPro"/>
</dbReference>
<evidence type="ECO:0000313" key="1">
    <source>
        <dbReference type="EMBL" id="THG95520.1"/>
    </source>
</evidence>
<organism evidence="1 2">
    <name type="scientific">Hermanssonia centrifuga</name>
    <dbReference type="NCBI Taxonomy" id="98765"/>
    <lineage>
        <taxon>Eukaryota</taxon>
        <taxon>Fungi</taxon>
        <taxon>Dikarya</taxon>
        <taxon>Basidiomycota</taxon>
        <taxon>Agaricomycotina</taxon>
        <taxon>Agaricomycetes</taxon>
        <taxon>Polyporales</taxon>
        <taxon>Meruliaceae</taxon>
        <taxon>Hermanssonia</taxon>
    </lineage>
</organism>
<dbReference type="Pfam" id="PF03069">
    <property type="entry name" value="FmdA_AmdA"/>
    <property type="match status" value="2"/>
</dbReference>
<dbReference type="Proteomes" id="UP000309038">
    <property type="component" value="Unassembled WGS sequence"/>
</dbReference>
<accession>A0A4S4KCV6</accession>
<gene>
    <name evidence="1" type="ORF">EW026_g6152</name>
</gene>
<dbReference type="PANTHER" id="PTHR31891:SF1">
    <property type="entry name" value="FORMAMIDASE C869.04-RELATED"/>
    <property type="match status" value="1"/>
</dbReference>
<dbReference type="Gene3D" id="2.60.120.580">
    <property type="entry name" value="Acetamidase/Formamidase-like domains"/>
    <property type="match status" value="2"/>
</dbReference>
<dbReference type="PANTHER" id="PTHR31891">
    <property type="entry name" value="FORMAMIDASE C869.04-RELATED"/>
    <property type="match status" value="1"/>
</dbReference>
<dbReference type="InterPro" id="IPR004304">
    <property type="entry name" value="FmdA_AmdA"/>
</dbReference>
<sequence length="378" mass="39764">MSIHSVKRSQCHLAWDNSIPPVIRIESGETITFDCLDASNGQVTPTSAAASLSTLDIATLDQVNGPVYLEGAFPGDTLMVEVLDIKTAEWGWTAILPGFGLLADEFPEPALKVWDLRDACKADSGQGFAWFDKDKGIKIPVRPFAGEMGVAPGEKGKFSTIPPYKTGGNIDTKHLSKGATLFLPIEVEGALFSIGDGHAAQGDGEVCGTAIETPIQATVRLTVLKDKQYVKTPHFSTRDQPDDSGGYYCTTGVAPAFTNMLFQTALFSALFGLVAGAAQDVWAPPITSPTAASVWPIGSAQNVTWDASHPPSEVTNPIGTLVLSKGGVLDIAHPLASGFPLTAGSIEVQVPTVVPADDYAVVLIGDSGNASPEFKIIL</sequence>
<name>A0A4S4KCV6_9APHY</name>
<protein>
    <recommendedName>
        <fullName evidence="3">Formamidase</fullName>
    </recommendedName>
</protein>
<keyword evidence="2" id="KW-1185">Reference proteome</keyword>
<dbReference type="SUPFAM" id="SSF141130">
    <property type="entry name" value="Acetamidase/Formamidase-like"/>
    <property type="match status" value="1"/>
</dbReference>
<evidence type="ECO:0008006" key="3">
    <source>
        <dbReference type="Google" id="ProtNLM"/>
    </source>
</evidence>